<dbReference type="PANTHER" id="PTHR23028:SF53">
    <property type="entry name" value="ACYL_TRANSF_3 DOMAIN-CONTAINING PROTEIN"/>
    <property type="match status" value="1"/>
</dbReference>
<feature type="transmembrane region" description="Helical" evidence="1">
    <location>
        <begin position="192"/>
        <end position="209"/>
    </location>
</feature>
<dbReference type="Proteomes" id="UP000664144">
    <property type="component" value="Unassembled WGS sequence"/>
</dbReference>
<dbReference type="GO" id="GO:0009103">
    <property type="term" value="P:lipopolysaccharide biosynthetic process"/>
    <property type="evidence" value="ECO:0007669"/>
    <property type="project" value="TreeGrafter"/>
</dbReference>
<protein>
    <submittedName>
        <fullName evidence="3">Acyltransferase</fullName>
    </submittedName>
</protein>
<dbReference type="GO" id="GO:0016020">
    <property type="term" value="C:membrane"/>
    <property type="evidence" value="ECO:0007669"/>
    <property type="project" value="TreeGrafter"/>
</dbReference>
<keyword evidence="3" id="KW-0808">Transferase</keyword>
<evidence type="ECO:0000259" key="2">
    <source>
        <dbReference type="Pfam" id="PF01757"/>
    </source>
</evidence>
<dbReference type="Pfam" id="PF01757">
    <property type="entry name" value="Acyl_transf_3"/>
    <property type="match status" value="1"/>
</dbReference>
<dbReference type="GO" id="GO:0016747">
    <property type="term" value="F:acyltransferase activity, transferring groups other than amino-acyl groups"/>
    <property type="evidence" value="ECO:0007669"/>
    <property type="project" value="InterPro"/>
</dbReference>
<feature type="domain" description="Acyltransferase 3" evidence="2">
    <location>
        <begin position="10"/>
        <end position="348"/>
    </location>
</feature>
<keyword evidence="4" id="KW-1185">Reference proteome</keyword>
<dbReference type="InterPro" id="IPR050879">
    <property type="entry name" value="Acyltransferase_3"/>
</dbReference>
<dbReference type="InterPro" id="IPR002656">
    <property type="entry name" value="Acyl_transf_3_dom"/>
</dbReference>
<comment type="caution">
    <text evidence="3">The sequence shown here is derived from an EMBL/GenBank/DDBJ whole genome shotgun (WGS) entry which is preliminary data.</text>
</comment>
<feature type="transmembrane region" description="Helical" evidence="1">
    <location>
        <begin position="263"/>
        <end position="283"/>
    </location>
</feature>
<feature type="transmembrane region" description="Helical" evidence="1">
    <location>
        <begin position="166"/>
        <end position="185"/>
    </location>
</feature>
<keyword evidence="3" id="KW-0012">Acyltransferase</keyword>
<sequence>MHTNLKFNQVHILRAVACLGVVLNHAKETLWAGHDVFVSYHPIAQWTLPDYIGYNLTKILTVHEQRVFFFFTLSGFFLQHSVRNSFNLSEYARKRFLRLYPAYLLSLVLSGVVLFISFNLLGEAHLASTPTKFAGSLLNQYPHLTNHNFVLTGLFLATDNLFGGGYQLWSMPHEIIFCLLFPLYYQLKRRNRIALLALLVVAFCITHNRYVHAQIFFLAGMLYYNILAKGFTLPFKLPSACYYVAFGVLYIGIHYFSDPAHSHERLASILTLTISFIGLYFFLHREGTLPRPMKWLSEISYSVYLNHVWVLMLYYSVLSYFSSPLIFNGYGPLVSGAALSIGISAVFYAQVEKRIQAYSKQTTPAGTYAATPA</sequence>
<feature type="transmembrane region" description="Helical" evidence="1">
    <location>
        <begin position="333"/>
        <end position="351"/>
    </location>
</feature>
<dbReference type="EMBL" id="JAFLQZ010000002">
    <property type="protein sequence ID" value="MBO0356908.1"/>
    <property type="molecule type" value="Genomic_DNA"/>
</dbReference>
<keyword evidence="1" id="KW-1133">Transmembrane helix</keyword>
<proteinExistence type="predicted"/>
<feature type="transmembrane region" description="Helical" evidence="1">
    <location>
        <begin position="303"/>
        <end position="321"/>
    </location>
</feature>
<accession>A0A939JBL5</accession>
<keyword evidence="1" id="KW-0472">Membrane</keyword>
<dbReference type="RefSeq" id="WP_206980904.1">
    <property type="nucleotide sequence ID" value="NZ_JAFLQZ010000002.1"/>
</dbReference>
<organism evidence="3 4">
    <name type="scientific">Hymenobacter telluris</name>
    <dbReference type="NCBI Taxonomy" id="2816474"/>
    <lineage>
        <taxon>Bacteria</taxon>
        <taxon>Pseudomonadati</taxon>
        <taxon>Bacteroidota</taxon>
        <taxon>Cytophagia</taxon>
        <taxon>Cytophagales</taxon>
        <taxon>Hymenobacteraceae</taxon>
        <taxon>Hymenobacter</taxon>
    </lineage>
</organism>
<dbReference type="PANTHER" id="PTHR23028">
    <property type="entry name" value="ACETYLTRANSFERASE"/>
    <property type="match status" value="1"/>
</dbReference>
<name>A0A939JBL5_9BACT</name>
<reference evidence="3" key="1">
    <citation type="submission" date="2021-03" db="EMBL/GenBank/DDBJ databases">
        <authorList>
            <person name="Kim M.K."/>
        </authorList>
    </citation>
    <scope>NUCLEOTIDE SEQUENCE</scope>
    <source>
        <strain evidence="3">BT186</strain>
    </source>
</reference>
<evidence type="ECO:0000313" key="3">
    <source>
        <dbReference type="EMBL" id="MBO0356908.1"/>
    </source>
</evidence>
<gene>
    <name evidence="3" type="ORF">J0X19_03030</name>
</gene>
<feature type="transmembrane region" description="Helical" evidence="1">
    <location>
        <begin position="102"/>
        <end position="121"/>
    </location>
</feature>
<keyword evidence="1" id="KW-0812">Transmembrane</keyword>
<evidence type="ECO:0000256" key="1">
    <source>
        <dbReference type="SAM" id="Phobius"/>
    </source>
</evidence>
<dbReference type="AlphaFoldDB" id="A0A939JBL5"/>
<feature type="transmembrane region" description="Helical" evidence="1">
    <location>
        <begin position="240"/>
        <end position="257"/>
    </location>
</feature>
<evidence type="ECO:0000313" key="4">
    <source>
        <dbReference type="Proteomes" id="UP000664144"/>
    </source>
</evidence>